<evidence type="ECO:0008006" key="4">
    <source>
        <dbReference type="Google" id="ProtNLM"/>
    </source>
</evidence>
<feature type="transmembrane region" description="Helical" evidence="1">
    <location>
        <begin position="20"/>
        <end position="38"/>
    </location>
</feature>
<accession>A0A2T0MM37</accession>
<dbReference type="RefSeq" id="WP_106248439.1">
    <property type="nucleotide sequence ID" value="NZ_PVNG01000021.1"/>
</dbReference>
<keyword evidence="3" id="KW-1185">Reference proteome</keyword>
<dbReference type="EMBL" id="PVNG01000021">
    <property type="protein sequence ID" value="PRX58908.1"/>
    <property type="molecule type" value="Genomic_DNA"/>
</dbReference>
<dbReference type="Proteomes" id="UP000238312">
    <property type="component" value="Unassembled WGS sequence"/>
</dbReference>
<proteinExistence type="predicted"/>
<evidence type="ECO:0000256" key="1">
    <source>
        <dbReference type="SAM" id="Phobius"/>
    </source>
</evidence>
<keyword evidence="1" id="KW-1133">Transmembrane helix</keyword>
<sequence>MWVVLGSAVAGYLMRKTGFPPGPLVLAFILGPIMERSFRQSLIMSDGSVAIFATRPVAAGLLLVAVVVLGWSMLRGPVNGCRTRESPARTGGRG</sequence>
<organism evidence="2 3">
    <name type="scientific">Nonomuraea fuscirosea</name>
    <dbReference type="NCBI Taxonomy" id="1291556"/>
    <lineage>
        <taxon>Bacteria</taxon>
        <taxon>Bacillati</taxon>
        <taxon>Actinomycetota</taxon>
        <taxon>Actinomycetes</taxon>
        <taxon>Streptosporangiales</taxon>
        <taxon>Streptosporangiaceae</taxon>
        <taxon>Nonomuraea</taxon>
    </lineage>
</organism>
<gene>
    <name evidence="2" type="ORF">B0I32_12112</name>
</gene>
<reference evidence="2 3" key="1">
    <citation type="submission" date="2018-03" db="EMBL/GenBank/DDBJ databases">
        <title>Genomic Encyclopedia of Type Strains, Phase III (KMG-III): the genomes of soil and plant-associated and newly described type strains.</title>
        <authorList>
            <person name="Whitman W."/>
        </authorList>
    </citation>
    <scope>NUCLEOTIDE SEQUENCE [LARGE SCALE GENOMIC DNA]</scope>
    <source>
        <strain evidence="2 3">CGMCC 4.7104</strain>
    </source>
</reference>
<evidence type="ECO:0000313" key="2">
    <source>
        <dbReference type="EMBL" id="PRX58908.1"/>
    </source>
</evidence>
<keyword evidence="1" id="KW-0472">Membrane</keyword>
<dbReference type="PANTHER" id="PTHR35342">
    <property type="entry name" value="TRICARBOXYLIC TRANSPORT PROTEIN"/>
    <property type="match status" value="1"/>
</dbReference>
<keyword evidence="1" id="KW-0812">Transmembrane</keyword>
<name>A0A2T0MM37_9ACTN</name>
<dbReference type="OrthoDB" id="9781349at2"/>
<comment type="caution">
    <text evidence="2">The sequence shown here is derived from an EMBL/GenBank/DDBJ whole genome shotgun (WGS) entry which is preliminary data.</text>
</comment>
<evidence type="ECO:0000313" key="3">
    <source>
        <dbReference type="Proteomes" id="UP000238312"/>
    </source>
</evidence>
<dbReference type="AlphaFoldDB" id="A0A2T0MM37"/>
<protein>
    <recommendedName>
        <fullName evidence="4">Tripartite tricarboxylate transporter TctA family protein</fullName>
    </recommendedName>
</protein>
<feature type="transmembrane region" description="Helical" evidence="1">
    <location>
        <begin position="50"/>
        <end position="74"/>
    </location>
</feature>
<dbReference type="PANTHER" id="PTHR35342:SF5">
    <property type="entry name" value="TRICARBOXYLIC TRANSPORT PROTEIN"/>
    <property type="match status" value="1"/>
</dbReference>